<gene>
    <name evidence="1" type="ORF">FEN17_02715</name>
</gene>
<protein>
    <submittedName>
        <fullName evidence="1">Uncharacterized protein</fullName>
    </submittedName>
</protein>
<sequence length="158" mass="18280">MLQEDVDQVVISLSAHTRKARLNAFKRMVRGAEPDLLIFLLKILKDIPVSNGYAIVIREMGKSGNPIFIDPILTSTWRYHNDGIIMDALIKLGALDYYINQFPPREHAIHNLRMAAHKFGLSLVYNCTDGTLQKSKTYKSEIDRYYLRTFEPLNYNYK</sequence>
<dbReference type="EMBL" id="VCEJ01000002">
    <property type="protein sequence ID" value="TLV02552.1"/>
    <property type="molecule type" value="Genomic_DNA"/>
</dbReference>
<accession>A0A5R9L1V9</accession>
<evidence type="ECO:0000313" key="2">
    <source>
        <dbReference type="Proteomes" id="UP000306402"/>
    </source>
</evidence>
<name>A0A5R9L1V9_9BACT</name>
<organism evidence="1 2">
    <name type="scientific">Dyadobacter luticola</name>
    <dbReference type="NCBI Taxonomy" id="1979387"/>
    <lineage>
        <taxon>Bacteria</taxon>
        <taxon>Pseudomonadati</taxon>
        <taxon>Bacteroidota</taxon>
        <taxon>Cytophagia</taxon>
        <taxon>Cytophagales</taxon>
        <taxon>Spirosomataceae</taxon>
        <taxon>Dyadobacter</taxon>
    </lineage>
</organism>
<evidence type="ECO:0000313" key="1">
    <source>
        <dbReference type="EMBL" id="TLV02552.1"/>
    </source>
</evidence>
<proteinExistence type="predicted"/>
<dbReference type="AlphaFoldDB" id="A0A5R9L1V9"/>
<keyword evidence="2" id="KW-1185">Reference proteome</keyword>
<dbReference type="RefSeq" id="WP_138363763.1">
    <property type="nucleotide sequence ID" value="NZ_VCEJ01000002.1"/>
</dbReference>
<comment type="caution">
    <text evidence="1">The sequence shown here is derived from an EMBL/GenBank/DDBJ whole genome shotgun (WGS) entry which is preliminary data.</text>
</comment>
<dbReference type="Proteomes" id="UP000306402">
    <property type="component" value="Unassembled WGS sequence"/>
</dbReference>
<reference evidence="1 2" key="1">
    <citation type="submission" date="2019-05" db="EMBL/GenBank/DDBJ databases">
        <authorList>
            <person name="Qu J.-H."/>
        </authorList>
    </citation>
    <scope>NUCLEOTIDE SEQUENCE [LARGE SCALE GENOMIC DNA]</scope>
    <source>
        <strain evidence="1 2">T17</strain>
    </source>
</reference>